<dbReference type="STRING" id="84645.A0A498LEP5"/>
<name>A0A498LEP5_LABRO</name>
<feature type="transmembrane region" description="Helical" evidence="2">
    <location>
        <begin position="65"/>
        <end position="84"/>
    </location>
</feature>
<evidence type="ECO:0000256" key="2">
    <source>
        <dbReference type="SAM" id="Phobius"/>
    </source>
</evidence>
<evidence type="ECO:0000256" key="1">
    <source>
        <dbReference type="ARBA" id="ARBA00006846"/>
    </source>
</evidence>
<keyword evidence="2" id="KW-0472">Membrane</keyword>
<reference evidence="3 4" key="1">
    <citation type="submission" date="2018-03" db="EMBL/GenBank/DDBJ databases">
        <title>Draft genome sequence of Rohu Carp (Labeo rohita).</title>
        <authorList>
            <person name="Das P."/>
            <person name="Kushwaha B."/>
            <person name="Joshi C.G."/>
            <person name="Kumar D."/>
            <person name="Nagpure N.S."/>
            <person name="Sahoo L."/>
            <person name="Das S.P."/>
            <person name="Bit A."/>
            <person name="Patnaik S."/>
            <person name="Meher P.K."/>
            <person name="Jayasankar P."/>
            <person name="Koringa P.G."/>
            <person name="Patel N.V."/>
            <person name="Hinsu A.T."/>
            <person name="Kumar R."/>
            <person name="Pandey M."/>
            <person name="Agarwal S."/>
            <person name="Srivastava S."/>
            <person name="Singh M."/>
            <person name="Iquebal M.A."/>
            <person name="Jaiswal S."/>
            <person name="Angadi U.B."/>
            <person name="Kumar N."/>
            <person name="Raza M."/>
            <person name="Shah T.M."/>
            <person name="Rai A."/>
            <person name="Jena J.K."/>
        </authorList>
    </citation>
    <scope>NUCLEOTIDE SEQUENCE [LARGE SCALE GENOMIC DNA]</scope>
    <source>
        <strain evidence="3">DASCIFA01</strain>
        <tissue evidence="3">Testis</tissue>
    </source>
</reference>
<accession>A0A498LEP5</accession>
<dbReference type="InterPro" id="IPR009072">
    <property type="entry name" value="Histone-fold"/>
</dbReference>
<protein>
    <submittedName>
        <fullName evidence="3">Sterile alpha motif domain-containing 3-like isoform X2</fullName>
    </submittedName>
</protein>
<dbReference type="GO" id="GO:0003677">
    <property type="term" value="F:DNA binding"/>
    <property type="evidence" value="ECO:0007669"/>
    <property type="project" value="InterPro"/>
</dbReference>
<sequence length="376" mass="43785">MPNVTLKCGEIQIDGGFEYRLLSDYLNQTNNPDCEQSWYLQSQYIREIMFRVRNESTMTPNSDHFWWLLAVFIIALLIMILICLMKRKRIIRPEETRIREEQEVENEAAVEGEVVQGKLQKAKVWIWAKRMRYPTTSEYVQVVKMLIAKYPFLKDLEGNGYAPSVLGEDPSSIEAHVNVLNSQYQKMQPDFRIVRDRMQQTFAWRQKEIADGMTVEDTVKKYPFLRTPTGAIGIMNSFVNDIFERIVGESSRLARYNKLHHHIERDPDRRASAAARNGANVRLPGSFDIPAFPSYLQTKLDNKEPCQKNPKDRHIMIRVLYEAVAQYTMYAIGIMNSFVNDIFERIAGESSHLAHYNKLHHHIERDPDRRASAAAR</sequence>
<comment type="similarity">
    <text evidence="1">Belongs to the histone H2B family.</text>
</comment>
<dbReference type="Gene3D" id="1.10.20.10">
    <property type="entry name" value="Histone, subunit A"/>
    <property type="match status" value="2"/>
</dbReference>
<comment type="caution">
    <text evidence="3">The sequence shown here is derived from an EMBL/GenBank/DDBJ whole genome shotgun (WGS) entry which is preliminary data.</text>
</comment>
<dbReference type="PRINTS" id="PR00621">
    <property type="entry name" value="HISTONEH2B"/>
</dbReference>
<dbReference type="SUPFAM" id="SSF47113">
    <property type="entry name" value="Histone-fold"/>
    <property type="match status" value="2"/>
</dbReference>
<evidence type="ECO:0000313" key="3">
    <source>
        <dbReference type="EMBL" id="RXN06670.1"/>
    </source>
</evidence>
<gene>
    <name evidence="3" type="ORF">ROHU_012267</name>
</gene>
<dbReference type="GO" id="GO:0000786">
    <property type="term" value="C:nucleosome"/>
    <property type="evidence" value="ECO:0007669"/>
    <property type="project" value="InterPro"/>
</dbReference>
<dbReference type="AlphaFoldDB" id="A0A498LEP5"/>
<organism evidence="3 4">
    <name type="scientific">Labeo rohita</name>
    <name type="common">Indian major carp</name>
    <name type="synonym">Cyprinus rohita</name>
    <dbReference type="NCBI Taxonomy" id="84645"/>
    <lineage>
        <taxon>Eukaryota</taxon>
        <taxon>Metazoa</taxon>
        <taxon>Chordata</taxon>
        <taxon>Craniata</taxon>
        <taxon>Vertebrata</taxon>
        <taxon>Euteleostomi</taxon>
        <taxon>Actinopterygii</taxon>
        <taxon>Neopterygii</taxon>
        <taxon>Teleostei</taxon>
        <taxon>Ostariophysi</taxon>
        <taxon>Cypriniformes</taxon>
        <taxon>Cyprinidae</taxon>
        <taxon>Labeoninae</taxon>
        <taxon>Labeonini</taxon>
        <taxon>Labeo</taxon>
    </lineage>
</organism>
<dbReference type="InterPro" id="IPR000558">
    <property type="entry name" value="Histone_H2B"/>
</dbReference>
<dbReference type="GO" id="GO:0046982">
    <property type="term" value="F:protein heterodimerization activity"/>
    <property type="evidence" value="ECO:0007669"/>
    <property type="project" value="InterPro"/>
</dbReference>
<dbReference type="PANTHER" id="PTHR23428">
    <property type="entry name" value="HISTONE H2B"/>
    <property type="match status" value="1"/>
</dbReference>
<keyword evidence="2" id="KW-1133">Transmembrane helix</keyword>
<dbReference type="EMBL" id="QBIY01013359">
    <property type="protein sequence ID" value="RXN06670.1"/>
    <property type="molecule type" value="Genomic_DNA"/>
</dbReference>
<dbReference type="GO" id="GO:0030527">
    <property type="term" value="F:structural constituent of chromatin"/>
    <property type="evidence" value="ECO:0007669"/>
    <property type="project" value="InterPro"/>
</dbReference>
<evidence type="ECO:0000313" key="4">
    <source>
        <dbReference type="Proteomes" id="UP000290572"/>
    </source>
</evidence>
<dbReference type="Proteomes" id="UP000290572">
    <property type="component" value="Unassembled WGS sequence"/>
</dbReference>
<proteinExistence type="inferred from homology"/>
<keyword evidence="2" id="KW-0812">Transmembrane</keyword>
<keyword evidence="4" id="KW-1185">Reference proteome</keyword>